<accession>A0A7D6ZNY7</accession>
<evidence type="ECO:0008006" key="5">
    <source>
        <dbReference type="Google" id="ProtNLM"/>
    </source>
</evidence>
<evidence type="ECO:0000256" key="2">
    <source>
        <dbReference type="SAM" id="SignalP"/>
    </source>
</evidence>
<dbReference type="EMBL" id="CP059399">
    <property type="protein sequence ID" value="QLY30025.1"/>
    <property type="molecule type" value="Genomic_DNA"/>
</dbReference>
<feature type="region of interest" description="Disordered" evidence="1">
    <location>
        <begin position="15"/>
        <end position="44"/>
    </location>
</feature>
<keyword evidence="4" id="KW-1185">Reference proteome</keyword>
<keyword evidence="2" id="KW-0732">Signal</keyword>
<organism evidence="3 4">
    <name type="scientific">Nocardia huaxiensis</name>
    <dbReference type="NCBI Taxonomy" id="2755382"/>
    <lineage>
        <taxon>Bacteria</taxon>
        <taxon>Bacillati</taxon>
        <taxon>Actinomycetota</taxon>
        <taxon>Actinomycetes</taxon>
        <taxon>Mycobacteriales</taxon>
        <taxon>Nocardiaceae</taxon>
        <taxon>Nocardia</taxon>
    </lineage>
</organism>
<feature type="chain" id="PRO_5028010956" description="DUF732 domain-containing protein" evidence="2">
    <location>
        <begin position="20"/>
        <end position="115"/>
    </location>
</feature>
<name>A0A7D6ZNY7_9NOCA</name>
<gene>
    <name evidence="3" type="ORF">H0264_33330</name>
</gene>
<feature type="compositionally biased region" description="Polar residues" evidence="1">
    <location>
        <begin position="15"/>
        <end position="41"/>
    </location>
</feature>
<reference evidence="3 4" key="1">
    <citation type="submission" date="2020-07" db="EMBL/GenBank/DDBJ databases">
        <authorList>
            <person name="Zhuang K."/>
            <person name="Ran Y."/>
        </authorList>
    </citation>
    <scope>NUCLEOTIDE SEQUENCE [LARGE SCALE GENOMIC DNA]</scope>
    <source>
        <strain evidence="3 4">WCH-YHL-001</strain>
    </source>
</reference>
<evidence type="ECO:0000313" key="3">
    <source>
        <dbReference type="EMBL" id="QLY30025.1"/>
    </source>
</evidence>
<dbReference type="Proteomes" id="UP000515512">
    <property type="component" value="Chromosome"/>
</dbReference>
<dbReference type="AlphaFoldDB" id="A0A7D6ZNY7"/>
<proteinExistence type="predicted"/>
<dbReference type="KEGG" id="nhu:H0264_33330"/>
<evidence type="ECO:0000313" key="4">
    <source>
        <dbReference type="Proteomes" id="UP000515512"/>
    </source>
</evidence>
<protein>
    <recommendedName>
        <fullName evidence="5">DUF732 domain-containing protein</fullName>
    </recommendedName>
</protein>
<dbReference type="RefSeq" id="WP_181581224.1">
    <property type="nucleotide sequence ID" value="NZ_CP059399.1"/>
</dbReference>
<evidence type="ECO:0000256" key="1">
    <source>
        <dbReference type="SAM" id="MobiDB-lite"/>
    </source>
</evidence>
<sequence>MAITALVCLAAGCSGNESAETGTTPASTIAGTETKATSPDEATQRCHTLRRMRDSGLISTDPHFAGNAEALRNMEEQMTSVSGTTARQTRDSFRAAAASQCDEFSAMLSAYDESN</sequence>
<feature type="signal peptide" evidence="2">
    <location>
        <begin position="1"/>
        <end position="19"/>
    </location>
</feature>